<evidence type="ECO:0000313" key="8">
    <source>
        <dbReference type="EMBL" id="PXX55177.1"/>
    </source>
</evidence>
<name>A0A2V3Y865_9FIRM</name>
<evidence type="ECO:0000256" key="6">
    <source>
        <dbReference type="SAM" id="Phobius"/>
    </source>
</evidence>
<feature type="transmembrane region" description="Helical" evidence="6">
    <location>
        <begin position="308"/>
        <end position="328"/>
    </location>
</feature>
<proteinExistence type="predicted"/>
<sequence length="402" mass="43999">MKRSHILLFGADAFGTGLLTPVLSLVLLNHGAVMENLSLFIGIFAIMVVVLELPSGILADLIGRKRIFLISVCFTMAQYALLLFSSHFLMLATACALRGIGRAFSSGSIEALEIENYLREQDGRNLEKLSSSMAVTESIGMALGSIIGGVLGFLDSSYSLLIILAFALQVLILFLAVCFVKEPARERNPFSPARQLKELLRGLYHSLRHSLSVITIVLMSASYGMLLCTVEVYWQPTLKTFLPEQLGWIFGVVTCLGYLGVTIGSKAAEAVMQSQKTVLTPEKSWRIYWILRFFFVLSVAVLGFARRIWLFLALFVLVYVVLGAGNLIENTLFHKAVSSGQRASMMSVLSLSLRAGGLGTSVLGSLIVSSLSLSFVWLLLPLFSAVVTGCIMAFHYRARLDC</sequence>
<organism evidence="8 9">
    <name type="scientific">Hungatella effluvii</name>
    <dbReference type="NCBI Taxonomy" id="1096246"/>
    <lineage>
        <taxon>Bacteria</taxon>
        <taxon>Bacillati</taxon>
        <taxon>Bacillota</taxon>
        <taxon>Clostridia</taxon>
        <taxon>Lachnospirales</taxon>
        <taxon>Lachnospiraceae</taxon>
        <taxon>Hungatella</taxon>
    </lineage>
</organism>
<dbReference type="PANTHER" id="PTHR23530">
    <property type="entry name" value="TRANSPORT PROTEIN-RELATED"/>
    <property type="match status" value="1"/>
</dbReference>
<keyword evidence="4 6" id="KW-1133">Transmembrane helix</keyword>
<accession>A0A2V3Y865</accession>
<evidence type="ECO:0000256" key="3">
    <source>
        <dbReference type="ARBA" id="ARBA00022692"/>
    </source>
</evidence>
<feature type="transmembrane region" description="Helical" evidence="6">
    <location>
        <begin position="160"/>
        <end position="180"/>
    </location>
</feature>
<dbReference type="RefSeq" id="WP_110322271.1">
    <property type="nucleotide sequence ID" value="NZ_QJKD01000003.1"/>
</dbReference>
<dbReference type="Gene3D" id="1.20.1250.20">
    <property type="entry name" value="MFS general substrate transporter like domains"/>
    <property type="match status" value="1"/>
</dbReference>
<reference evidence="8 9" key="1">
    <citation type="submission" date="2018-05" db="EMBL/GenBank/DDBJ databases">
        <title>Genomic Encyclopedia of Type Strains, Phase IV (KMG-IV): sequencing the most valuable type-strain genomes for metagenomic binning, comparative biology and taxonomic classification.</title>
        <authorList>
            <person name="Goeker M."/>
        </authorList>
    </citation>
    <scope>NUCLEOTIDE SEQUENCE [LARGE SCALE GENOMIC DNA]</scope>
    <source>
        <strain evidence="8 9">DSM 24995</strain>
    </source>
</reference>
<dbReference type="GO" id="GO:0005886">
    <property type="term" value="C:plasma membrane"/>
    <property type="evidence" value="ECO:0007669"/>
    <property type="project" value="UniProtKB-SubCell"/>
</dbReference>
<dbReference type="InterPro" id="IPR005829">
    <property type="entry name" value="Sugar_transporter_CS"/>
</dbReference>
<dbReference type="AlphaFoldDB" id="A0A2V3Y865"/>
<keyword evidence="2" id="KW-0813">Transport</keyword>
<dbReference type="GO" id="GO:0022857">
    <property type="term" value="F:transmembrane transporter activity"/>
    <property type="evidence" value="ECO:0007669"/>
    <property type="project" value="InterPro"/>
</dbReference>
<feature type="transmembrane region" description="Helical" evidence="6">
    <location>
        <begin position="40"/>
        <end position="62"/>
    </location>
</feature>
<dbReference type="InterPro" id="IPR053160">
    <property type="entry name" value="MFS_DHA3_Transporter"/>
</dbReference>
<evidence type="ECO:0000313" key="9">
    <source>
        <dbReference type="Proteomes" id="UP000248057"/>
    </source>
</evidence>
<feature type="transmembrane region" description="Helical" evidence="6">
    <location>
        <begin position="374"/>
        <end position="396"/>
    </location>
</feature>
<comment type="caution">
    <text evidence="8">The sequence shown here is derived from an EMBL/GenBank/DDBJ whole genome shotgun (WGS) entry which is preliminary data.</text>
</comment>
<protein>
    <submittedName>
        <fullName evidence="8">Putative MFS family arabinose efflux permease</fullName>
    </submittedName>
</protein>
<dbReference type="PROSITE" id="PS50850">
    <property type="entry name" value="MFS"/>
    <property type="match status" value="1"/>
</dbReference>
<dbReference type="Pfam" id="PF07690">
    <property type="entry name" value="MFS_1"/>
    <property type="match status" value="1"/>
</dbReference>
<gene>
    <name evidence="8" type="ORF">DFR60_103229</name>
</gene>
<dbReference type="GeneID" id="86060740"/>
<keyword evidence="5 6" id="KW-0472">Membrane</keyword>
<comment type="subcellular location">
    <subcellularLocation>
        <location evidence="1">Cell membrane</location>
        <topology evidence="1">Multi-pass membrane protein</topology>
    </subcellularLocation>
</comment>
<dbReference type="PROSITE" id="PS00216">
    <property type="entry name" value="SUGAR_TRANSPORT_1"/>
    <property type="match status" value="1"/>
</dbReference>
<evidence type="ECO:0000259" key="7">
    <source>
        <dbReference type="PROSITE" id="PS50850"/>
    </source>
</evidence>
<evidence type="ECO:0000256" key="2">
    <source>
        <dbReference type="ARBA" id="ARBA00022448"/>
    </source>
</evidence>
<dbReference type="PANTHER" id="PTHR23530:SF1">
    <property type="entry name" value="PERMEASE, MAJOR FACILITATOR SUPERFAMILY-RELATED"/>
    <property type="match status" value="1"/>
</dbReference>
<keyword evidence="9" id="KW-1185">Reference proteome</keyword>
<feature type="transmembrane region" description="Helical" evidence="6">
    <location>
        <begin position="68"/>
        <end position="92"/>
    </location>
</feature>
<dbReference type="SUPFAM" id="SSF103473">
    <property type="entry name" value="MFS general substrate transporter"/>
    <property type="match status" value="1"/>
</dbReference>
<evidence type="ECO:0000256" key="4">
    <source>
        <dbReference type="ARBA" id="ARBA00022989"/>
    </source>
</evidence>
<evidence type="ECO:0000256" key="5">
    <source>
        <dbReference type="ARBA" id="ARBA00023136"/>
    </source>
</evidence>
<dbReference type="InterPro" id="IPR020846">
    <property type="entry name" value="MFS_dom"/>
</dbReference>
<dbReference type="InterPro" id="IPR036259">
    <property type="entry name" value="MFS_trans_sf"/>
</dbReference>
<feature type="transmembrane region" description="Helical" evidence="6">
    <location>
        <begin position="6"/>
        <end position="28"/>
    </location>
</feature>
<feature type="domain" description="Major facilitator superfamily (MFS) profile" evidence="7">
    <location>
        <begin position="1"/>
        <end position="399"/>
    </location>
</feature>
<evidence type="ECO:0000256" key="1">
    <source>
        <dbReference type="ARBA" id="ARBA00004651"/>
    </source>
</evidence>
<feature type="transmembrane region" description="Helical" evidence="6">
    <location>
        <begin position="285"/>
        <end position="302"/>
    </location>
</feature>
<dbReference type="EMBL" id="QJKD01000003">
    <property type="protein sequence ID" value="PXX55177.1"/>
    <property type="molecule type" value="Genomic_DNA"/>
</dbReference>
<feature type="transmembrane region" description="Helical" evidence="6">
    <location>
        <begin position="211"/>
        <end position="234"/>
    </location>
</feature>
<dbReference type="InterPro" id="IPR011701">
    <property type="entry name" value="MFS"/>
</dbReference>
<keyword evidence="3 6" id="KW-0812">Transmembrane</keyword>
<dbReference type="Proteomes" id="UP000248057">
    <property type="component" value="Unassembled WGS sequence"/>
</dbReference>
<feature type="transmembrane region" description="Helical" evidence="6">
    <location>
        <begin position="348"/>
        <end position="368"/>
    </location>
</feature>
<feature type="transmembrane region" description="Helical" evidence="6">
    <location>
        <begin position="246"/>
        <end position="264"/>
    </location>
</feature>